<comment type="similarity">
    <text evidence="1 6">Belongs to the APC10 family.</text>
</comment>
<dbReference type="CDD" id="cd08366">
    <property type="entry name" value="APC10"/>
    <property type="match status" value="1"/>
</dbReference>
<dbReference type="EMBL" id="KV454408">
    <property type="protein sequence ID" value="ODQ66726.1"/>
    <property type="molecule type" value="Genomic_DNA"/>
</dbReference>
<feature type="region of interest" description="Disordered" evidence="7">
    <location>
        <begin position="1"/>
        <end position="36"/>
    </location>
</feature>
<evidence type="ECO:0000256" key="6">
    <source>
        <dbReference type="PIRNR" id="PIRNR028841"/>
    </source>
</evidence>
<name>A0A1E3PMR0_9ASCO</name>
<protein>
    <recommendedName>
        <fullName evidence="6">Anaphase-promoting complex subunit 10</fullName>
    </recommendedName>
</protein>
<keyword evidence="2 6" id="KW-0132">Cell division</keyword>
<keyword evidence="3 6" id="KW-0498">Mitosis</keyword>
<dbReference type="InterPro" id="IPR004939">
    <property type="entry name" value="APC_su10/DOC_dom"/>
</dbReference>
<dbReference type="GO" id="GO:0031145">
    <property type="term" value="P:anaphase-promoting complex-dependent catabolic process"/>
    <property type="evidence" value="ECO:0007669"/>
    <property type="project" value="EnsemblFungi"/>
</dbReference>
<dbReference type="PROSITE" id="PS51284">
    <property type="entry name" value="DOC"/>
    <property type="match status" value="1"/>
</dbReference>
<dbReference type="PIRSF" id="PIRSF028841">
    <property type="entry name" value="APC10_sub"/>
    <property type="match status" value="1"/>
</dbReference>
<organism evidence="9 10">
    <name type="scientific">Nadsonia fulvescens var. elongata DSM 6958</name>
    <dbReference type="NCBI Taxonomy" id="857566"/>
    <lineage>
        <taxon>Eukaryota</taxon>
        <taxon>Fungi</taxon>
        <taxon>Dikarya</taxon>
        <taxon>Ascomycota</taxon>
        <taxon>Saccharomycotina</taxon>
        <taxon>Dipodascomycetes</taxon>
        <taxon>Dipodascales</taxon>
        <taxon>Dipodascales incertae sedis</taxon>
        <taxon>Nadsonia</taxon>
    </lineage>
</organism>
<dbReference type="Gene3D" id="2.60.120.260">
    <property type="entry name" value="Galactose-binding domain-like"/>
    <property type="match status" value="1"/>
</dbReference>
<evidence type="ECO:0000313" key="9">
    <source>
        <dbReference type="EMBL" id="ODQ66726.1"/>
    </source>
</evidence>
<dbReference type="SUPFAM" id="SSF49785">
    <property type="entry name" value="Galactose-binding domain-like"/>
    <property type="match status" value="1"/>
</dbReference>
<dbReference type="PANTHER" id="PTHR12936">
    <property type="entry name" value="ANAPHASE-PROMOTING COMPLEX 10"/>
    <property type="match status" value="1"/>
</dbReference>
<proteinExistence type="inferred from homology"/>
<dbReference type="GO" id="GO:0005680">
    <property type="term" value="C:anaphase-promoting complex"/>
    <property type="evidence" value="ECO:0007669"/>
    <property type="project" value="EnsemblFungi"/>
</dbReference>
<evidence type="ECO:0000256" key="4">
    <source>
        <dbReference type="ARBA" id="ARBA00022786"/>
    </source>
</evidence>
<gene>
    <name evidence="9" type="ORF">NADFUDRAFT_65259</name>
</gene>
<dbReference type="Pfam" id="PF03256">
    <property type="entry name" value="ANAPC10"/>
    <property type="match status" value="1"/>
</dbReference>
<dbReference type="InterPro" id="IPR008979">
    <property type="entry name" value="Galactose-bd-like_sf"/>
</dbReference>
<comment type="function">
    <text evidence="6">Component of the anaphase promoting complex/cyclosome (APC/C), a cell cycle-regulated E3 ubiquitin-protein ligase complex that controls progression through mitosis and the G1 phase of the cell cycle.</text>
</comment>
<keyword evidence="10" id="KW-1185">Reference proteome</keyword>
<dbReference type="PANTHER" id="PTHR12936:SF0">
    <property type="entry name" value="ANAPHASE-PROMOTING COMPLEX SUBUNIT 10"/>
    <property type="match status" value="1"/>
</dbReference>
<dbReference type="STRING" id="857566.A0A1E3PMR0"/>
<dbReference type="InterPro" id="IPR016901">
    <property type="entry name" value="APC10/Doc1"/>
</dbReference>
<feature type="compositionally biased region" description="Polar residues" evidence="7">
    <location>
        <begin position="15"/>
        <end position="24"/>
    </location>
</feature>
<evidence type="ECO:0000259" key="8">
    <source>
        <dbReference type="PROSITE" id="PS51284"/>
    </source>
</evidence>
<reference evidence="9 10" key="1">
    <citation type="journal article" date="2016" name="Proc. Natl. Acad. Sci. U.S.A.">
        <title>Comparative genomics of biotechnologically important yeasts.</title>
        <authorList>
            <person name="Riley R."/>
            <person name="Haridas S."/>
            <person name="Wolfe K.H."/>
            <person name="Lopes M.R."/>
            <person name="Hittinger C.T."/>
            <person name="Goeker M."/>
            <person name="Salamov A.A."/>
            <person name="Wisecaver J.H."/>
            <person name="Long T.M."/>
            <person name="Calvey C.H."/>
            <person name="Aerts A.L."/>
            <person name="Barry K.W."/>
            <person name="Choi C."/>
            <person name="Clum A."/>
            <person name="Coughlan A.Y."/>
            <person name="Deshpande S."/>
            <person name="Douglass A.P."/>
            <person name="Hanson S.J."/>
            <person name="Klenk H.-P."/>
            <person name="LaButti K.M."/>
            <person name="Lapidus A."/>
            <person name="Lindquist E.A."/>
            <person name="Lipzen A.M."/>
            <person name="Meier-Kolthoff J.P."/>
            <person name="Ohm R.A."/>
            <person name="Otillar R.P."/>
            <person name="Pangilinan J.L."/>
            <person name="Peng Y."/>
            <person name="Rokas A."/>
            <person name="Rosa C.A."/>
            <person name="Scheuner C."/>
            <person name="Sibirny A.A."/>
            <person name="Slot J.C."/>
            <person name="Stielow J.B."/>
            <person name="Sun H."/>
            <person name="Kurtzman C.P."/>
            <person name="Blackwell M."/>
            <person name="Grigoriev I.V."/>
            <person name="Jeffries T.W."/>
        </authorList>
    </citation>
    <scope>NUCLEOTIDE SEQUENCE [LARGE SCALE GENOMIC DNA]</scope>
    <source>
        <strain evidence="9 10">DSM 6958</strain>
    </source>
</reference>
<keyword evidence="5 6" id="KW-0131">Cell cycle</keyword>
<dbReference type="GO" id="GO:0051301">
    <property type="term" value="P:cell division"/>
    <property type="evidence" value="ECO:0007669"/>
    <property type="project" value="UniProtKB-KW"/>
</dbReference>
<dbReference type="SMART" id="SM01337">
    <property type="entry name" value="APC10"/>
    <property type="match status" value="1"/>
</dbReference>
<keyword evidence="4 6" id="KW-0833">Ubl conjugation pathway</keyword>
<evidence type="ECO:0000256" key="5">
    <source>
        <dbReference type="ARBA" id="ARBA00023306"/>
    </source>
</evidence>
<evidence type="ECO:0000256" key="2">
    <source>
        <dbReference type="ARBA" id="ARBA00022618"/>
    </source>
</evidence>
<evidence type="ECO:0000256" key="7">
    <source>
        <dbReference type="SAM" id="MobiDB-lite"/>
    </source>
</evidence>
<dbReference type="AlphaFoldDB" id="A0A1E3PMR0"/>
<evidence type="ECO:0000256" key="1">
    <source>
        <dbReference type="ARBA" id="ARBA00006762"/>
    </source>
</evidence>
<accession>A0A1E3PMR0</accession>
<evidence type="ECO:0000256" key="3">
    <source>
        <dbReference type="ARBA" id="ARBA00022776"/>
    </source>
</evidence>
<dbReference type="OrthoDB" id="24948at2759"/>
<dbReference type="GO" id="GO:0070979">
    <property type="term" value="P:protein K11-linked ubiquitination"/>
    <property type="evidence" value="ECO:0007669"/>
    <property type="project" value="TreeGrafter"/>
</dbReference>
<feature type="compositionally biased region" description="Acidic residues" evidence="7">
    <location>
        <begin position="25"/>
        <end position="35"/>
    </location>
</feature>
<sequence length="221" mass="24868">MEDTEWQDEGFDTEQMLQSRLESTQNDDAEETEPVDDIRSLYNQGLQEIETLGLTDIGSLASWSVSSFKPGCGMEALREDNPELYWQSDGLQPHHVDIHFSKRVAIERISIFNDYLVDESYTPSKIVVCAGTGYQDLSEVATISLNEPRGWSDIKLDGVRSDGVLKTFLVRLSIAVNHQNGKDTHLRAVKLYSPLKNDQNIAQELDIPFTSIAMLSESVVR</sequence>
<feature type="compositionally biased region" description="Acidic residues" evidence="7">
    <location>
        <begin position="1"/>
        <end position="12"/>
    </location>
</feature>
<dbReference type="Proteomes" id="UP000095009">
    <property type="component" value="Unassembled WGS sequence"/>
</dbReference>
<evidence type="ECO:0000313" key="10">
    <source>
        <dbReference type="Proteomes" id="UP000095009"/>
    </source>
</evidence>
<feature type="domain" description="DOC" evidence="8">
    <location>
        <begin position="33"/>
        <end position="218"/>
    </location>
</feature>